<evidence type="ECO:0000259" key="2">
    <source>
        <dbReference type="Pfam" id="PF02517"/>
    </source>
</evidence>
<dbReference type="Proteomes" id="UP001595885">
    <property type="component" value="Unassembled WGS sequence"/>
</dbReference>
<feature type="transmembrane region" description="Helical" evidence="1">
    <location>
        <begin position="180"/>
        <end position="197"/>
    </location>
</feature>
<feature type="transmembrane region" description="Helical" evidence="1">
    <location>
        <begin position="21"/>
        <end position="44"/>
    </location>
</feature>
<feature type="transmembrane region" description="Helical" evidence="1">
    <location>
        <begin position="107"/>
        <end position="127"/>
    </location>
</feature>
<dbReference type="Pfam" id="PF02517">
    <property type="entry name" value="Rce1-like"/>
    <property type="match status" value="1"/>
</dbReference>
<evidence type="ECO:0000313" key="3">
    <source>
        <dbReference type="EMBL" id="MFC4739914.1"/>
    </source>
</evidence>
<dbReference type="EC" id="3.4.-.-" evidence="3"/>
<dbReference type="RefSeq" id="WP_379740249.1">
    <property type="nucleotide sequence ID" value="NZ_JBHSGW010000021.1"/>
</dbReference>
<dbReference type="PANTHER" id="PTHR39430:SF1">
    <property type="entry name" value="PROTEASE"/>
    <property type="match status" value="1"/>
</dbReference>
<gene>
    <name evidence="3" type="ORF">ACFO3U_07900</name>
</gene>
<feature type="transmembrane region" description="Helical" evidence="1">
    <location>
        <begin position="203"/>
        <end position="223"/>
    </location>
</feature>
<evidence type="ECO:0000256" key="1">
    <source>
        <dbReference type="SAM" id="Phobius"/>
    </source>
</evidence>
<accession>A0ABV9P6P7</accession>
<keyword evidence="1" id="KW-1133">Transmembrane helix</keyword>
<name>A0ABV9P6P7_9FLAO</name>
<feature type="transmembrane region" description="Helical" evidence="1">
    <location>
        <begin position="64"/>
        <end position="84"/>
    </location>
</feature>
<feature type="transmembrane region" description="Helical" evidence="1">
    <location>
        <begin position="139"/>
        <end position="159"/>
    </location>
</feature>
<keyword evidence="4" id="KW-1185">Reference proteome</keyword>
<proteinExistence type="predicted"/>
<feature type="domain" description="CAAX prenyl protease 2/Lysostaphin resistance protein A-like" evidence="2">
    <location>
        <begin position="143"/>
        <end position="241"/>
    </location>
</feature>
<evidence type="ECO:0000313" key="4">
    <source>
        <dbReference type="Proteomes" id="UP001595885"/>
    </source>
</evidence>
<feature type="transmembrane region" description="Helical" evidence="1">
    <location>
        <begin position="230"/>
        <end position="251"/>
    </location>
</feature>
<reference evidence="4" key="1">
    <citation type="journal article" date="2019" name="Int. J. Syst. Evol. Microbiol.">
        <title>The Global Catalogue of Microorganisms (GCM) 10K type strain sequencing project: providing services to taxonomists for standard genome sequencing and annotation.</title>
        <authorList>
            <consortium name="The Broad Institute Genomics Platform"/>
            <consortium name="The Broad Institute Genome Sequencing Center for Infectious Disease"/>
            <person name="Wu L."/>
            <person name="Ma J."/>
        </authorList>
    </citation>
    <scope>NUCLEOTIDE SEQUENCE [LARGE SCALE GENOMIC DNA]</scope>
    <source>
        <strain evidence="4">CCUG 50349</strain>
    </source>
</reference>
<dbReference type="EMBL" id="JBHSGW010000021">
    <property type="protein sequence ID" value="MFC4739914.1"/>
    <property type="molecule type" value="Genomic_DNA"/>
</dbReference>
<keyword evidence="1" id="KW-0472">Membrane</keyword>
<sequence length="312" mass="36052">MFIAQGYKKGNDFWKYIIGSLLVIIASFVGQIPLTIAAFMKAYMDGKSIPTNEKDLYALFDSNLFLFLMLISFVFAIFALYLVVKKIHNQDFKEIVTSRKKMDWKRFFVAFFIWAIISVSLILVSYFSGDSEIVLQFNLIPFLILSVVAMVLIPIQTSTEELVFRGYLMQGFYNLSKNKWFPLLMTSVIFGTMHWFNPEVAEMGPIIMIYYIGTGLFLGILTLMDEGTELALGFHASNNLISALLITADYSVLRTNAIFKDLSKPEVNFEIFVPIIFYVFLLIIFAKIYKWNNWKEKLFGNHVEEEYQEPII</sequence>
<keyword evidence="1" id="KW-0812">Transmembrane</keyword>
<dbReference type="PANTHER" id="PTHR39430">
    <property type="entry name" value="MEMBRANE-ASSOCIATED PROTEASE-RELATED"/>
    <property type="match status" value="1"/>
</dbReference>
<comment type="caution">
    <text evidence="3">The sequence shown here is derived from an EMBL/GenBank/DDBJ whole genome shotgun (WGS) entry which is preliminary data.</text>
</comment>
<feature type="transmembrane region" description="Helical" evidence="1">
    <location>
        <begin position="271"/>
        <end position="289"/>
    </location>
</feature>
<dbReference type="InterPro" id="IPR003675">
    <property type="entry name" value="Rce1/LyrA-like_dom"/>
</dbReference>
<keyword evidence="3" id="KW-0378">Hydrolase</keyword>
<organism evidence="3 4">
    <name type="scientific">Flavobacterium ponti</name>
    <dbReference type="NCBI Taxonomy" id="665133"/>
    <lineage>
        <taxon>Bacteria</taxon>
        <taxon>Pseudomonadati</taxon>
        <taxon>Bacteroidota</taxon>
        <taxon>Flavobacteriia</taxon>
        <taxon>Flavobacteriales</taxon>
        <taxon>Flavobacteriaceae</taxon>
        <taxon>Flavobacterium</taxon>
    </lineage>
</organism>
<protein>
    <submittedName>
        <fullName evidence="3">CPBP family intramembrane glutamic endopeptidase</fullName>
        <ecNumber evidence="3">3.4.-.-</ecNumber>
    </submittedName>
</protein>
<dbReference type="GO" id="GO:0016787">
    <property type="term" value="F:hydrolase activity"/>
    <property type="evidence" value="ECO:0007669"/>
    <property type="project" value="UniProtKB-KW"/>
</dbReference>